<dbReference type="eggNOG" id="COG0583">
    <property type="taxonomic scope" value="Bacteria"/>
</dbReference>
<reference evidence="6 7" key="1">
    <citation type="journal article" date="2008" name="J. Bacteriol.">
        <title>Insights into plant cell wall degradation from the genome sequence of the soil bacterium Cellvibrio japonicus.</title>
        <authorList>
            <person name="Deboy R.T."/>
            <person name="Mongodin E.F."/>
            <person name="Fouts D.E."/>
            <person name="Tailford L.E."/>
            <person name="Khouri H."/>
            <person name="Emerson J.B."/>
            <person name="Mohamoud Y."/>
            <person name="Watkins K."/>
            <person name="Henrissat B."/>
            <person name="Gilbert H.J."/>
            <person name="Nelson K.E."/>
        </authorList>
    </citation>
    <scope>NUCLEOTIDE SEQUENCE [LARGE SCALE GENOMIC DNA]</scope>
    <source>
        <strain evidence="6 7">Ueda107</strain>
    </source>
</reference>
<dbReference type="Pfam" id="PF00126">
    <property type="entry name" value="HTH_1"/>
    <property type="match status" value="1"/>
</dbReference>
<evidence type="ECO:0000256" key="3">
    <source>
        <dbReference type="ARBA" id="ARBA00023125"/>
    </source>
</evidence>
<accession>B3PJQ9</accession>
<dbReference type="InterPro" id="IPR037404">
    <property type="entry name" value="IlvY_PBP2"/>
</dbReference>
<dbReference type="EMBL" id="CP000934">
    <property type="protein sequence ID" value="ACE83779.1"/>
    <property type="molecule type" value="Genomic_DNA"/>
</dbReference>
<gene>
    <name evidence="6" type="ordered locus">CJA_0667</name>
</gene>
<dbReference type="Proteomes" id="UP000001036">
    <property type="component" value="Chromosome"/>
</dbReference>
<dbReference type="FunFam" id="1.10.10.10:FF:000001">
    <property type="entry name" value="LysR family transcriptional regulator"/>
    <property type="match status" value="1"/>
</dbReference>
<sequence>MIYSQFNISVYATWLLITERLAMDIAKLRLFCALANSLHFGRAAASCHVSPSTLSRNIKQLEDDLGIHLFVRDNRSVILTHEGEQFLGVAKEMIRQWETYQESLIAQADQLRGQLSIYCSVTASYSFLYEILTEFRVKHPGIAIKLHTGDPAQSIEHILAGEEDIAIAAKPDKLPAGVSFKPINSSPLIFITANTEDWHGKGWHEIPVIIPEEGLARERLDQWFHSRGIKPNIYAEVKGNEAIVSMVSLGFGVGVAPQIVVDNSPLADKVKRFDPQPDLGPYDTGICVMEKRLKSPIVNAFWNQLREPTISQ</sequence>
<dbReference type="Gene3D" id="3.40.190.10">
    <property type="entry name" value="Periplasmic binding protein-like II"/>
    <property type="match status" value="2"/>
</dbReference>
<keyword evidence="3" id="KW-0238">DNA-binding</keyword>
<dbReference type="InterPro" id="IPR005119">
    <property type="entry name" value="LysR_subst-bd"/>
</dbReference>
<dbReference type="CDD" id="cd08430">
    <property type="entry name" value="PBP2_IlvY"/>
    <property type="match status" value="1"/>
</dbReference>
<dbReference type="HOGENOM" id="CLU_039613_6_1_6"/>
<organism evidence="6 7">
    <name type="scientific">Cellvibrio japonicus (strain Ueda107)</name>
    <name type="common">Pseudomonas fluorescens subsp. cellulosa</name>
    <dbReference type="NCBI Taxonomy" id="498211"/>
    <lineage>
        <taxon>Bacteria</taxon>
        <taxon>Pseudomonadati</taxon>
        <taxon>Pseudomonadota</taxon>
        <taxon>Gammaproteobacteria</taxon>
        <taxon>Cellvibrionales</taxon>
        <taxon>Cellvibrionaceae</taxon>
        <taxon>Cellvibrio</taxon>
    </lineage>
</organism>
<dbReference type="InterPro" id="IPR000847">
    <property type="entry name" value="LysR_HTH_N"/>
</dbReference>
<keyword evidence="7" id="KW-1185">Reference proteome</keyword>
<dbReference type="Gene3D" id="1.10.10.10">
    <property type="entry name" value="Winged helix-like DNA-binding domain superfamily/Winged helix DNA-binding domain"/>
    <property type="match status" value="1"/>
</dbReference>
<name>B3PJQ9_CELJU</name>
<evidence type="ECO:0000256" key="2">
    <source>
        <dbReference type="ARBA" id="ARBA00023015"/>
    </source>
</evidence>
<dbReference type="KEGG" id="cja:CJA_0667"/>
<dbReference type="InterPro" id="IPR036390">
    <property type="entry name" value="WH_DNA-bd_sf"/>
</dbReference>
<dbReference type="AlphaFoldDB" id="B3PJQ9"/>
<dbReference type="Pfam" id="PF03466">
    <property type="entry name" value="LysR_substrate"/>
    <property type="match status" value="1"/>
</dbReference>
<evidence type="ECO:0000259" key="5">
    <source>
        <dbReference type="PROSITE" id="PS50931"/>
    </source>
</evidence>
<evidence type="ECO:0000256" key="4">
    <source>
        <dbReference type="ARBA" id="ARBA00023163"/>
    </source>
</evidence>
<comment type="similarity">
    <text evidence="1">Belongs to the LysR transcriptional regulatory family.</text>
</comment>
<dbReference type="NCBIfam" id="NF008722">
    <property type="entry name" value="PRK11716.1"/>
    <property type="match status" value="1"/>
</dbReference>
<dbReference type="STRING" id="498211.CJA_0667"/>
<evidence type="ECO:0000313" key="7">
    <source>
        <dbReference type="Proteomes" id="UP000001036"/>
    </source>
</evidence>
<dbReference type="PRINTS" id="PR00039">
    <property type="entry name" value="HTHLYSR"/>
</dbReference>
<dbReference type="PANTHER" id="PTHR30126:SF81">
    <property type="entry name" value="HTH-TYPE TRANSCRIPTIONAL REGULATOR ILVY"/>
    <property type="match status" value="1"/>
</dbReference>
<proteinExistence type="inferred from homology"/>
<dbReference type="PANTHER" id="PTHR30126">
    <property type="entry name" value="HTH-TYPE TRANSCRIPTIONAL REGULATOR"/>
    <property type="match status" value="1"/>
</dbReference>
<dbReference type="SUPFAM" id="SSF53850">
    <property type="entry name" value="Periplasmic binding protein-like II"/>
    <property type="match status" value="1"/>
</dbReference>
<dbReference type="PROSITE" id="PS50931">
    <property type="entry name" value="HTH_LYSR"/>
    <property type="match status" value="1"/>
</dbReference>
<dbReference type="InterPro" id="IPR036388">
    <property type="entry name" value="WH-like_DNA-bd_sf"/>
</dbReference>
<dbReference type="GO" id="GO:0003700">
    <property type="term" value="F:DNA-binding transcription factor activity"/>
    <property type="evidence" value="ECO:0007669"/>
    <property type="project" value="InterPro"/>
</dbReference>
<evidence type="ECO:0000313" key="6">
    <source>
        <dbReference type="EMBL" id="ACE83779.1"/>
    </source>
</evidence>
<keyword evidence="4" id="KW-0804">Transcription</keyword>
<protein>
    <submittedName>
        <fullName evidence="6">LysR substrate binding domain protein</fullName>
    </submittedName>
</protein>
<keyword evidence="2" id="KW-0805">Transcription regulation</keyword>
<dbReference type="SUPFAM" id="SSF46785">
    <property type="entry name" value="Winged helix' DNA-binding domain"/>
    <property type="match status" value="1"/>
</dbReference>
<dbReference type="GO" id="GO:0000976">
    <property type="term" value="F:transcription cis-regulatory region binding"/>
    <property type="evidence" value="ECO:0007669"/>
    <property type="project" value="TreeGrafter"/>
</dbReference>
<evidence type="ECO:0000256" key="1">
    <source>
        <dbReference type="ARBA" id="ARBA00009437"/>
    </source>
</evidence>
<feature type="domain" description="HTH lysR-type" evidence="5">
    <location>
        <begin position="23"/>
        <end position="80"/>
    </location>
</feature>